<protein>
    <submittedName>
        <fullName evidence="5">Mandelate racemase</fullName>
    </submittedName>
</protein>
<dbReference type="EMBL" id="JAMRXG010000037">
    <property type="protein sequence ID" value="MCM6779072.1"/>
    <property type="molecule type" value="Genomic_DNA"/>
</dbReference>
<organism evidence="5 6">
    <name type="scientific">Nocardia pulmonis</name>
    <dbReference type="NCBI Taxonomy" id="2951408"/>
    <lineage>
        <taxon>Bacteria</taxon>
        <taxon>Bacillati</taxon>
        <taxon>Actinomycetota</taxon>
        <taxon>Actinomycetes</taxon>
        <taxon>Mycobacteriales</taxon>
        <taxon>Nocardiaceae</taxon>
        <taxon>Nocardia</taxon>
    </lineage>
</organism>
<dbReference type="InterPro" id="IPR036849">
    <property type="entry name" value="Enolase-like_C_sf"/>
</dbReference>
<dbReference type="Gene3D" id="3.30.390.10">
    <property type="entry name" value="Enolase-like, N-terminal domain"/>
    <property type="match status" value="1"/>
</dbReference>
<accession>A0A9X2EDY2</accession>
<evidence type="ECO:0000256" key="1">
    <source>
        <dbReference type="ARBA" id="ARBA00001946"/>
    </source>
</evidence>
<dbReference type="PANTHER" id="PTHR13794:SF58">
    <property type="entry name" value="MITOCHONDRIAL ENOLASE SUPERFAMILY MEMBER 1"/>
    <property type="match status" value="1"/>
</dbReference>
<dbReference type="AlphaFoldDB" id="A0A9X2EDY2"/>
<dbReference type="GO" id="GO:0016836">
    <property type="term" value="F:hydro-lyase activity"/>
    <property type="evidence" value="ECO:0007669"/>
    <property type="project" value="TreeGrafter"/>
</dbReference>
<proteinExistence type="predicted"/>
<name>A0A9X2EDY2_9NOCA</name>
<keyword evidence="2" id="KW-0479">Metal-binding</keyword>
<evidence type="ECO:0000259" key="4">
    <source>
        <dbReference type="SMART" id="SM00922"/>
    </source>
</evidence>
<feature type="domain" description="Mandelate racemase/muconate lactonizing enzyme C-terminal" evidence="4">
    <location>
        <begin position="110"/>
        <end position="210"/>
    </location>
</feature>
<dbReference type="GO" id="GO:0009063">
    <property type="term" value="P:amino acid catabolic process"/>
    <property type="evidence" value="ECO:0007669"/>
    <property type="project" value="InterPro"/>
</dbReference>
<dbReference type="InterPro" id="IPR013342">
    <property type="entry name" value="Mandelate_racemase_C"/>
</dbReference>
<dbReference type="InterPro" id="IPR046945">
    <property type="entry name" value="RHMD-like"/>
</dbReference>
<keyword evidence="6" id="KW-1185">Reference proteome</keyword>
<evidence type="ECO:0000256" key="2">
    <source>
        <dbReference type="ARBA" id="ARBA00022723"/>
    </source>
</evidence>
<dbReference type="SFLD" id="SFLDS00001">
    <property type="entry name" value="Enolase"/>
    <property type="match status" value="1"/>
</dbReference>
<comment type="caution">
    <text evidence="5">The sequence shown here is derived from an EMBL/GenBank/DDBJ whole genome shotgun (WGS) entry which is preliminary data.</text>
</comment>
<dbReference type="InterPro" id="IPR029017">
    <property type="entry name" value="Enolase-like_N"/>
</dbReference>
<dbReference type="SFLD" id="SFLDG00179">
    <property type="entry name" value="mandelate_racemase"/>
    <property type="match status" value="1"/>
</dbReference>
<dbReference type="InterPro" id="IPR029065">
    <property type="entry name" value="Enolase_C-like"/>
</dbReference>
<evidence type="ECO:0000313" key="5">
    <source>
        <dbReference type="EMBL" id="MCM6779072.1"/>
    </source>
</evidence>
<dbReference type="Proteomes" id="UP001139157">
    <property type="component" value="Unassembled WGS sequence"/>
</dbReference>
<dbReference type="Pfam" id="PF02746">
    <property type="entry name" value="MR_MLE_N"/>
    <property type="match status" value="1"/>
</dbReference>
<sequence>MVVRVGAGGRFGLGWTYSSPATAAVISNHLVGVLSGRSPLDTNACWSAMHRACRNMGTKGLAAQAISAVDIALWDLKARLLEIPVSQLLGTVRDEVPIYGSGGFVSLGDHGGLAEQVGLWQSAGCPAMKIKIGEGRGSRIARDLARVDRLRELADADVELMVDANGGYTRGQARRVGAELGARGVVWSEEPVTSDDLSGLAVVRDAVHCDVAAGECVYDQYDAAALVDVVDCLQLDVTRCGGYTGFLRGAALATSRGLQVSAHCAPALSAPVAAAIPNLRHVEWFIDHARLEPILAEGIPEIYHGAMRVRQDEAGHGMTIGVDAADYRLA</sequence>
<evidence type="ECO:0000256" key="3">
    <source>
        <dbReference type="ARBA" id="ARBA00022842"/>
    </source>
</evidence>
<dbReference type="PANTHER" id="PTHR13794">
    <property type="entry name" value="ENOLASE SUPERFAMILY, MANDELATE RACEMASE"/>
    <property type="match status" value="1"/>
</dbReference>
<gene>
    <name evidence="5" type="ORF">NDR86_36905</name>
</gene>
<dbReference type="RefSeq" id="WP_251918953.1">
    <property type="nucleotide sequence ID" value="NZ_JAMRXG010000037.1"/>
</dbReference>
<dbReference type="GO" id="GO:0016052">
    <property type="term" value="P:carbohydrate catabolic process"/>
    <property type="evidence" value="ECO:0007669"/>
    <property type="project" value="TreeGrafter"/>
</dbReference>
<dbReference type="SUPFAM" id="SSF51604">
    <property type="entry name" value="Enolase C-terminal domain-like"/>
    <property type="match status" value="1"/>
</dbReference>
<dbReference type="Gene3D" id="3.20.20.120">
    <property type="entry name" value="Enolase-like C-terminal domain"/>
    <property type="match status" value="1"/>
</dbReference>
<dbReference type="InterPro" id="IPR018110">
    <property type="entry name" value="Mandel_Rmase/mucon_lact_enz_CS"/>
</dbReference>
<dbReference type="GO" id="GO:0000287">
    <property type="term" value="F:magnesium ion binding"/>
    <property type="evidence" value="ECO:0007669"/>
    <property type="project" value="TreeGrafter"/>
</dbReference>
<dbReference type="Pfam" id="PF13378">
    <property type="entry name" value="MR_MLE_C"/>
    <property type="match status" value="1"/>
</dbReference>
<dbReference type="SUPFAM" id="SSF54826">
    <property type="entry name" value="Enolase N-terminal domain-like"/>
    <property type="match status" value="1"/>
</dbReference>
<dbReference type="InterPro" id="IPR013341">
    <property type="entry name" value="Mandelate_racemase_N_dom"/>
</dbReference>
<dbReference type="PROSITE" id="PS00908">
    <property type="entry name" value="MR_MLE_1"/>
    <property type="match status" value="1"/>
</dbReference>
<dbReference type="SMART" id="SM00922">
    <property type="entry name" value="MR_MLE"/>
    <property type="match status" value="1"/>
</dbReference>
<keyword evidence="3" id="KW-0460">Magnesium</keyword>
<evidence type="ECO:0000313" key="6">
    <source>
        <dbReference type="Proteomes" id="UP001139157"/>
    </source>
</evidence>
<comment type="cofactor">
    <cofactor evidence="1">
        <name>Mg(2+)</name>
        <dbReference type="ChEBI" id="CHEBI:18420"/>
    </cofactor>
</comment>
<reference evidence="5" key="1">
    <citation type="submission" date="2022-06" db="EMBL/GenBank/DDBJ databases">
        <title>Novel species in genus nocardia.</title>
        <authorList>
            <person name="Li F."/>
        </authorList>
    </citation>
    <scope>NUCLEOTIDE SEQUENCE</scope>
    <source>
        <strain evidence="5">CDC141</strain>
    </source>
</reference>